<accession>A0ACC2B5V4</accession>
<protein>
    <submittedName>
        <fullName evidence="1">Uncharacterized protein</fullName>
    </submittedName>
</protein>
<keyword evidence="2" id="KW-1185">Reference proteome</keyword>
<evidence type="ECO:0000313" key="2">
    <source>
        <dbReference type="Proteomes" id="UP001162992"/>
    </source>
</evidence>
<reference evidence="2" key="1">
    <citation type="journal article" date="2024" name="Proc. Natl. Acad. Sci. U.S.A.">
        <title>Extraordinary preservation of gene collinearity over three hundred million years revealed in homosporous lycophytes.</title>
        <authorList>
            <person name="Li C."/>
            <person name="Wickell D."/>
            <person name="Kuo L.Y."/>
            <person name="Chen X."/>
            <person name="Nie B."/>
            <person name="Liao X."/>
            <person name="Peng D."/>
            <person name="Ji J."/>
            <person name="Jenkins J."/>
            <person name="Williams M."/>
            <person name="Shu S."/>
            <person name="Plott C."/>
            <person name="Barry K."/>
            <person name="Rajasekar S."/>
            <person name="Grimwood J."/>
            <person name="Han X."/>
            <person name="Sun S."/>
            <person name="Hou Z."/>
            <person name="He W."/>
            <person name="Dai G."/>
            <person name="Sun C."/>
            <person name="Schmutz J."/>
            <person name="Leebens-Mack J.H."/>
            <person name="Li F.W."/>
            <person name="Wang L."/>
        </authorList>
    </citation>
    <scope>NUCLEOTIDE SEQUENCE [LARGE SCALE GENOMIC DNA]</scope>
    <source>
        <strain evidence="2">cv. PW_Plant_1</strain>
    </source>
</reference>
<sequence>MLVKMGSANASPGFVKAQALSHPVVPGTVKAELFHRACLRGCPLLQLCKELESFPLRVTSSDSCWKRLFSQHNRIALFLRKRILQNFSDEVRTSSMQNRGIQASLGKQGRGRELREKSNRHHQDLLGVDTDWKVVSREGNEKSWQQGNESTDSSDQSFSNKKFHPDLSKSGPHHIFTANTRKRREDARETSIPHYVIRELLKIAKLGLSEDLKEGDAGHKVLLLQRAMLLLGYLPDVASLTGYFGLETRTAVEEFQKAYQVSSTGLWDSLSRQALLKYLACFKEENSNKTTRQGVLPSSNDHAKKGFQAGIKCLQTVQEPIRELPELFAPISCYGNTLYGRFCVGALGLIAFVSVIRIGHSSRMSQGQAVKKRILRSRWYTEGKNGVDRRRLLRGAKGQRLRVAFPRSSQKNPHGGREDTHRYKGLVIHDGELVQNGFGGGMQNGFYLKHDQEASTYQSDYNSRSSAAFFLASLDKSYKSEVPHHGGEASEENQTTASDNNLDSNSEQSHKSFLEKVGCFISDAFLSSKTHSMPDSIKSFPDVRDVAQGFAEKQIICPNTQEAIVEPRMPSGRASMMTGLHGRWKKEDELYLKDHLEELRKTVLAAEENRKATMRALADEKRRSLELEVKIRRQKEAAAALEEEVRVLKESHDTLLQSLRKKYSSSVSARAAAALLYQNWETNGDDGAHREPFIG</sequence>
<dbReference type="Proteomes" id="UP001162992">
    <property type="component" value="Chromosome 17"/>
</dbReference>
<gene>
    <name evidence="1" type="ORF">O6H91_17G039800</name>
</gene>
<proteinExistence type="predicted"/>
<organism evidence="1 2">
    <name type="scientific">Diphasiastrum complanatum</name>
    <name type="common">Issler's clubmoss</name>
    <name type="synonym">Lycopodium complanatum</name>
    <dbReference type="NCBI Taxonomy" id="34168"/>
    <lineage>
        <taxon>Eukaryota</taxon>
        <taxon>Viridiplantae</taxon>
        <taxon>Streptophyta</taxon>
        <taxon>Embryophyta</taxon>
        <taxon>Tracheophyta</taxon>
        <taxon>Lycopodiopsida</taxon>
        <taxon>Lycopodiales</taxon>
        <taxon>Lycopodiaceae</taxon>
        <taxon>Lycopodioideae</taxon>
        <taxon>Diphasiastrum</taxon>
    </lineage>
</organism>
<evidence type="ECO:0000313" key="1">
    <source>
        <dbReference type="EMBL" id="KAJ7525168.1"/>
    </source>
</evidence>
<dbReference type="EMBL" id="CM055108">
    <property type="protein sequence ID" value="KAJ7525168.1"/>
    <property type="molecule type" value="Genomic_DNA"/>
</dbReference>
<comment type="caution">
    <text evidence="1">The sequence shown here is derived from an EMBL/GenBank/DDBJ whole genome shotgun (WGS) entry which is preliminary data.</text>
</comment>
<name>A0ACC2B5V4_DIPCM</name>